<protein>
    <submittedName>
        <fullName evidence="2">VOC family protein</fullName>
    </submittedName>
</protein>
<dbReference type="CDD" id="cd06588">
    <property type="entry name" value="PhnB_like"/>
    <property type="match status" value="1"/>
</dbReference>
<comment type="caution">
    <text evidence="2">The sequence shown here is derived from an EMBL/GenBank/DDBJ whole genome shotgun (WGS) entry which is preliminary data.</text>
</comment>
<evidence type="ECO:0000313" key="2">
    <source>
        <dbReference type="EMBL" id="MXQ55164.1"/>
    </source>
</evidence>
<proteinExistence type="predicted"/>
<accession>A0A6I4W304</accession>
<name>A0A6I4W304_9BACL</name>
<dbReference type="InterPro" id="IPR028973">
    <property type="entry name" value="PhnB-like"/>
</dbReference>
<dbReference type="EMBL" id="WUUL01000012">
    <property type="protein sequence ID" value="MXQ55164.1"/>
    <property type="molecule type" value="Genomic_DNA"/>
</dbReference>
<dbReference type="RefSeq" id="WP_160802517.1">
    <property type="nucleotide sequence ID" value="NZ_WUUL01000012.1"/>
</dbReference>
<dbReference type="Pfam" id="PF06983">
    <property type="entry name" value="3-dmu-9_3-mt"/>
    <property type="match status" value="1"/>
</dbReference>
<dbReference type="SUPFAM" id="SSF54593">
    <property type="entry name" value="Glyoxalase/Bleomycin resistance protein/Dihydroxybiphenyl dioxygenase"/>
    <property type="match status" value="1"/>
</dbReference>
<keyword evidence="3" id="KW-1185">Reference proteome</keyword>
<evidence type="ECO:0000259" key="1">
    <source>
        <dbReference type="Pfam" id="PF06983"/>
    </source>
</evidence>
<organism evidence="2 3">
    <name type="scientific">Shimazuella alba</name>
    <dbReference type="NCBI Taxonomy" id="2690964"/>
    <lineage>
        <taxon>Bacteria</taxon>
        <taxon>Bacillati</taxon>
        <taxon>Bacillota</taxon>
        <taxon>Bacilli</taxon>
        <taxon>Bacillales</taxon>
        <taxon>Thermoactinomycetaceae</taxon>
        <taxon>Shimazuella</taxon>
    </lineage>
</organism>
<dbReference type="Proteomes" id="UP000430692">
    <property type="component" value="Unassembled WGS sequence"/>
</dbReference>
<sequence length="128" mass="14550">MSLEMIPFFMMDGNAKEAITYYEKILDAEVAFIQMNGDKVDHAVLKIGESQVMISDLISEIPYQKGNQVNICITTPDRKQAEQIYHSLIEEGKIHLPMCEMPFSPAYGIVTDKFGVCFQVFTQVNKHL</sequence>
<reference evidence="2 3" key="1">
    <citation type="submission" date="2019-12" db="EMBL/GenBank/DDBJ databases">
        <title>Whole-genome analyses of novel actinobacteria.</title>
        <authorList>
            <person name="Sahin N."/>
            <person name="Saygin H."/>
        </authorList>
    </citation>
    <scope>NUCLEOTIDE SEQUENCE [LARGE SCALE GENOMIC DNA]</scope>
    <source>
        <strain evidence="2 3">KC615</strain>
    </source>
</reference>
<feature type="domain" description="PhnB-like" evidence="1">
    <location>
        <begin position="5"/>
        <end position="120"/>
    </location>
</feature>
<gene>
    <name evidence="2" type="ORF">GSM42_15865</name>
</gene>
<evidence type="ECO:0000313" key="3">
    <source>
        <dbReference type="Proteomes" id="UP000430692"/>
    </source>
</evidence>
<dbReference type="InterPro" id="IPR029068">
    <property type="entry name" value="Glyas_Bleomycin-R_OHBP_Dase"/>
</dbReference>
<dbReference type="AlphaFoldDB" id="A0A6I4W304"/>
<dbReference type="PANTHER" id="PTHR33990">
    <property type="entry name" value="PROTEIN YJDN-RELATED"/>
    <property type="match status" value="1"/>
</dbReference>
<dbReference type="Gene3D" id="3.10.180.10">
    <property type="entry name" value="2,3-Dihydroxybiphenyl 1,2-Dioxygenase, domain 1"/>
    <property type="match status" value="1"/>
</dbReference>